<dbReference type="AlphaFoldDB" id="A0A4Y2U1Z0"/>
<reference evidence="2 3" key="1">
    <citation type="journal article" date="2019" name="Sci. Rep.">
        <title>Orb-weaving spider Araneus ventricosus genome elucidates the spidroin gene catalogue.</title>
        <authorList>
            <person name="Kono N."/>
            <person name="Nakamura H."/>
            <person name="Ohtoshi R."/>
            <person name="Moran D.A.P."/>
            <person name="Shinohara A."/>
            <person name="Yoshida Y."/>
            <person name="Fujiwara M."/>
            <person name="Mori M."/>
            <person name="Tomita M."/>
            <person name="Arakawa K."/>
        </authorList>
    </citation>
    <scope>NUCLEOTIDE SEQUENCE [LARGE SCALE GENOMIC DNA]</scope>
</reference>
<gene>
    <name evidence="2" type="ORF">AVEN_217918_1</name>
</gene>
<feature type="region of interest" description="Disordered" evidence="1">
    <location>
        <begin position="1"/>
        <end position="31"/>
    </location>
</feature>
<keyword evidence="3" id="KW-1185">Reference proteome</keyword>
<dbReference type="Proteomes" id="UP000499080">
    <property type="component" value="Unassembled WGS sequence"/>
</dbReference>
<evidence type="ECO:0000313" key="3">
    <source>
        <dbReference type="Proteomes" id="UP000499080"/>
    </source>
</evidence>
<feature type="compositionally biased region" description="Polar residues" evidence="1">
    <location>
        <begin position="22"/>
        <end position="31"/>
    </location>
</feature>
<comment type="caution">
    <text evidence="2">The sequence shown here is derived from an EMBL/GenBank/DDBJ whole genome shotgun (WGS) entry which is preliminary data.</text>
</comment>
<sequence>MLSSSRRALISQRLASVHGTRSDPTPSQPESCLTKFSITRILISIPQAISNRSPDHLPLSSRVPVEKPPLTLPVVDSQVSSDLSGEEFPQ</sequence>
<dbReference type="EMBL" id="BGPR01033171">
    <property type="protein sequence ID" value="GBO07019.1"/>
    <property type="molecule type" value="Genomic_DNA"/>
</dbReference>
<evidence type="ECO:0000256" key="1">
    <source>
        <dbReference type="SAM" id="MobiDB-lite"/>
    </source>
</evidence>
<accession>A0A4Y2U1Z0</accession>
<protein>
    <submittedName>
        <fullName evidence="2">Uncharacterized protein</fullName>
    </submittedName>
</protein>
<organism evidence="2 3">
    <name type="scientific">Araneus ventricosus</name>
    <name type="common">Orbweaver spider</name>
    <name type="synonym">Epeira ventricosa</name>
    <dbReference type="NCBI Taxonomy" id="182803"/>
    <lineage>
        <taxon>Eukaryota</taxon>
        <taxon>Metazoa</taxon>
        <taxon>Ecdysozoa</taxon>
        <taxon>Arthropoda</taxon>
        <taxon>Chelicerata</taxon>
        <taxon>Arachnida</taxon>
        <taxon>Araneae</taxon>
        <taxon>Araneomorphae</taxon>
        <taxon>Entelegynae</taxon>
        <taxon>Araneoidea</taxon>
        <taxon>Araneidae</taxon>
        <taxon>Araneus</taxon>
    </lineage>
</organism>
<proteinExistence type="predicted"/>
<evidence type="ECO:0000313" key="2">
    <source>
        <dbReference type="EMBL" id="GBO07019.1"/>
    </source>
</evidence>
<feature type="region of interest" description="Disordered" evidence="1">
    <location>
        <begin position="53"/>
        <end position="90"/>
    </location>
</feature>
<name>A0A4Y2U1Z0_ARAVE</name>